<dbReference type="AlphaFoldDB" id="A0A2T2Y775"/>
<keyword evidence="2" id="KW-1185">Reference proteome</keyword>
<name>A0A2T2Y775_9ENTR</name>
<dbReference type="Proteomes" id="UP000240892">
    <property type="component" value="Unassembled WGS sequence"/>
</dbReference>
<gene>
    <name evidence="1" type="ORF">C8256_04500</name>
</gene>
<sequence>MPEISAGHPIAKAFLPHQRVTTEGKRMKIGECDNSYFGEDDTFNTQISPKALAALIRQYKHCCRLSKVTSQTAAYRLCPHKLAEAKQYQIRRDHLELFLRVLSDSTADYDVEEIDTYFGGATDDWSLILKERISD</sequence>
<dbReference type="EMBL" id="PYHO01000002">
    <property type="protein sequence ID" value="PSR48394.1"/>
    <property type="molecule type" value="Genomic_DNA"/>
</dbReference>
<protein>
    <submittedName>
        <fullName evidence="1">Uncharacterized protein</fullName>
    </submittedName>
</protein>
<dbReference type="RefSeq" id="WP_106924793.1">
    <property type="nucleotide sequence ID" value="NZ_CABMMU010000002.1"/>
</dbReference>
<evidence type="ECO:0000313" key="2">
    <source>
        <dbReference type="Proteomes" id="UP000240892"/>
    </source>
</evidence>
<proteinExistence type="predicted"/>
<accession>A0A2T2Y775</accession>
<comment type="caution">
    <text evidence="1">The sequence shown here is derived from an EMBL/GenBank/DDBJ whole genome shotgun (WGS) entry which is preliminary data.</text>
</comment>
<reference evidence="1 2" key="1">
    <citation type="submission" date="2018-03" db="EMBL/GenBank/DDBJ databases">
        <title>First report of an OXA-48+CTX-M-M-producing Kluyvera ascorbata clone recovered from patients admitted in a University Hospital in Madrid, Spain.</title>
        <authorList>
            <person name="Hernandez-Garcia M."/>
            <person name="Leon-Sampedro R."/>
            <person name="Perez-Viso B."/>
            <person name="Morosini M.I."/>
            <person name="Lopez-Fresnena N."/>
            <person name="Coque T.M."/>
            <person name="Bonten M."/>
            <person name="Malhotra-Kumar S."/>
            <person name="Ruiz-Garbajosa P."/>
            <person name="Canton R."/>
        </authorList>
    </citation>
    <scope>NUCLEOTIDE SEQUENCE [LARGE SCALE GENOMIC DNA]</scope>
    <source>
        <strain evidence="1 2">KA2</strain>
    </source>
</reference>
<evidence type="ECO:0000313" key="1">
    <source>
        <dbReference type="EMBL" id="PSR48394.1"/>
    </source>
</evidence>
<organism evidence="1 2">
    <name type="scientific">Kluyvera genomosp. 2</name>
    <dbReference type="NCBI Taxonomy" id="2774054"/>
    <lineage>
        <taxon>Bacteria</taxon>
        <taxon>Pseudomonadati</taxon>
        <taxon>Pseudomonadota</taxon>
        <taxon>Gammaproteobacteria</taxon>
        <taxon>Enterobacterales</taxon>
        <taxon>Enterobacteriaceae</taxon>
        <taxon>Kluyvera</taxon>
    </lineage>
</organism>